<name>A0A7C9CPM7_OPUST</name>
<evidence type="ECO:0000256" key="1">
    <source>
        <dbReference type="ARBA" id="ARBA00004123"/>
    </source>
</evidence>
<accession>A0A7C9CPM7</accession>
<dbReference type="AlphaFoldDB" id="A0A7C9CPM7"/>
<evidence type="ECO:0000256" key="2">
    <source>
        <dbReference type="ARBA" id="ARBA00023242"/>
    </source>
</evidence>
<reference evidence="4" key="2">
    <citation type="submission" date="2020-07" db="EMBL/GenBank/DDBJ databases">
        <authorList>
            <person name="Vera ALvarez R."/>
            <person name="Arias-Moreno D.M."/>
            <person name="Jimenez-Jacinto V."/>
            <person name="Jimenez-Bremont J.F."/>
            <person name="Swaminathan K."/>
            <person name="Moose S.P."/>
            <person name="Guerrero-Gonzalez M.L."/>
            <person name="Marino-Ramirez L."/>
            <person name="Landsman D."/>
            <person name="Rodriguez-Kessler M."/>
            <person name="Delgado-Sanchez P."/>
        </authorList>
    </citation>
    <scope>NUCLEOTIDE SEQUENCE</scope>
    <source>
        <tissue evidence="4">Cladode</tissue>
    </source>
</reference>
<reference evidence="4" key="1">
    <citation type="journal article" date="2013" name="J. Plant Res.">
        <title>Effect of fungi and light on seed germination of three Opuntia species from semiarid lands of central Mexico.</title>
        <authorList>
            <person name="Delgado-Sanchez P."/>
            <person name="Jimenez-Bremont J.F."/>
            <person name="Guerrero-Gonzalez Mde L."/>
            <person name="Flores J."/>
        </authorList>
    </citation>
    <scope>NUCLEOTIDE SEQUENCE</scope>
    <source>
        <tissue evidence="4">Cladode</tissue>
    </source>
</reference>
<dbReference type="Gene3D" id="2.40.50.40">
    <property type="match status" value="1"/>
</dbReference>
<dbReference type="EMBL" id="GISG01039741">
    <property type="protein sequence ID" value="MBA4622646.1"/>
    <property type="molecule type" value="Transcribed_RNA"/>
</dbReference>
<dbReference type="GO" id="GO:0005634">
    <property type="term" value="C:nucleus"/>
    <property type="evidence" value="ECO:0007669"/>
    <property type="project" value="UniProtKB-SubCell"/>
</dbReference>
<organism evidence="4">
    <name type="scientific">Opuntia streptacantha</name>
    <name type="common">Prickly pear cactus</name>
    <name type="synonym">Opuntia cardona</name>
    <dbReference type="NCBI Taxonomy" id="393608"/>
    <lineage>
        <taxon>Eukaryota</taxon>
        <taxon>Viridiplantae</taxon>
        <taxon>Streptophyta</taxon>
        <taxon>Embryophyta</taxon>
        <taxon>Tracheophyta</taxon>
        <taxon>Spermatophyta</taxon>
        <taxon>Magnoliopsida</taxon>
        <taxon>eudicotyledons</taxon>
        <taxon>Gunneridae</taxon>
        <taxon>Pentapetalae</taxon>
        <taxon>Caryophyllales</taxon>
        <taxon>Cactineae</taxon>
        <taxon>Cactaceae</taxon>
        <taxon>Opuntioideae</taxon>
        <taxon>Opuntia</taxon>
    </lineage>
</organism>
<keyword evidence="2" id="KW-0539">Nucleus</keyword>
<dbReference type="InterPro" id="IPR044251">
    <property type="entry name" value="LHP1-like"/>
</dbReference>
<comment type="subcellular location">
    <subcellularLocation>
        <location evidence="1">Nucleus</location>
    </subcellularLocation>
</comment>
<proteinExistence type="predicted"/>
<evidence type="ECO:0000313" key="4">
    <source>
        <dbReference type="EMBL" id="MBA4622646.1"/>
    </source>
</evidence>
<sequence>MCRDIVEAFEESLSSGQKKSSRRRKRIFTREKKKMQNSYGVTMTQRVPIKMTFGNVAHDSAALNDNSSPPAGRVEVTVEHSEGVKRSKAPKTVSNTQTVPVHVVSDANNHGPELSGLMANARTLDEHFQQIIPVEGDNPINCQSKVTSVEERLSNRHRGAKRRKSGSVRRVTLEATALDIDDSGNTVLQSSCDRVEQLGRPDSHCKKKIDSPRSSAVITRLIKPISYSTSVTNNIQDVSVTFVAMRSDGKEVMVDNKFLRANNPHLLIDFYEQHLRYNPN</sequence>
<evidence type="ECO:0000259" key="3">
    <source>
        <dbReference type="SMART" id="SM00300"/>
    </source>
</evidence>
<dbReference type="SMART" id="SM00300">
    <property type="entry name" value="ChSh"/>
    <property type="match status" value="1"/>
</dbReference>
<feature type="domain" description="Chromo shadow" evidence="3">
    <location>
        <begin position="207"/>
        <end position="280"/>
    </location>
</feature>
<dbReference type="PANTHER" id="PTHR47240:SF2">
    <property type="entry name" value="CHROMO DOMAIN-CONTAINING PROTEIN LHP1"/>
    <property type="match status" value="1"/>
</dbReference>
<protein>
    <recommendedName>
        <fullName evidence="3">Chromo shadow domain-containing protein</fullName>
    </recommendedName>
</protein>
<dbReference type="PANTHER" id="PTHR47240">
    <property type="entry name" value="CHROMO DOMAIN-CONTAINING PROTEIN LHP1"/>
    <property type="match status" value="1"/>
</dbReference>
<dbReference type="GO" id="GO:0031507">
    <property type="term" value="P:heterochromatin formation"/>
    <property type="evidence" value="ECO:0007669"/>
    <property type="project" value="InterPro"/>
</dbReference>
<dbReference type="InterPro" id="IPR008251">
    <property type="entry name" value="Chromo_shadow_dom"/>
</dbReference>